<dbReference type="InterPro" id="IPR017853">
    <property type="entry name" value="GH"/>
</dbReference>
<dbReference type="Proteomes" id="UP000199546">
    <property type="component" value="Unassembled WGS sequence"/>
</dbReference>
<evidence type="ECO:0000256" key="3">
    <source>
        <dbReference type="ARBA" id="ARBA00012663"/>
    </source>
</evidence>
<feature type="region of interest" description="Disordered" evidence="6">
    <location>
        <begin position="108"/>
        <end position="160"/>
    </location>
</feature>
<proteinExistence type="inferred from homology"/>
<evidence type="ECO:0000256" key="1">
    <source>
        <dbReference type="ARBA" id="ARBA00001231"/>
    </source>
</evidence>
<accession>A0A1I6X6U6</accession>
<gene>
    <name evidence="8" type="ORF">SAMN05660657_00180</name>
</gene>
<name>A0A1I6X6U6_9ACTN</name>
<evidence type="ECO:0000313" key="8">
    <source>
        <dbReference type="EMBL" id="SFT33792.1"/>
    </source>
</evidence>
<evidence type="ECO:0000256" key="2">
    <source>
        <dbReference type="ARBA" id="ARBA00005336"/>
    </source>
</evidence>
<sequence>MPVADAVPAGSEAATDPIGAFGRQYGSTAADVVPHVHAVADGLAAHGVTPTLQHFPGLGPVDANTDEVAGVTDPVTTAVSEQVAAFGELARSDAEPFVMVSSATYPRLNPDAPATFSRQVITTASSSPTTSTWRWSTRSSPAPRPTPGSPPPSTPPCAPP</sequence>
<dbReference type="GO" id="GO:0005975">
    <property type="term" value="P:carbohydrate metabolic process"/>
    <property type="evidence" value="ECO:0007669"/>
    <property type="project" value="InterPro"/>
</dbReference>
<reference evidence="9" key="1">
    <citation type="submission" date="2016-10" db="EMBL/GenBank/DDBJ databases">
        <authorList>
            <person name="Varghese N."/>
            <person name="Submissions S."/>
        </authorList>
    </citation>
    <scope>NUCLEOTIDE SEQUENCE [LARGE SCALE GENOMIC DNA]</scope>
    <source>
        <strain evidence="9">DSM 46136</strain>
    </source>
</reference>
<dbReference type="AlphaFoldDB" id="A0A1I6X6U6"/>
<dbReference type="PANTHER" id="PTHR30480">
    <property type="entry name" value="BETA-HEXOSAMINIDASE-RELATED"/>
    <property type="match status" value="1"/>
</dbReference>
<keyword evidence="5" id="KW-0326">Glycosidase</keyword>
<dbReference type="STRING" id="1296565.SAMN05660657_00180"/>
<feature type="domain" description="Glycoside hydrolase family 3 N-terminal" evidence="7">
    <location>
        <begin position="22"/>
        <end position="123"/>
    </location>
</feature>
<dbReference type="EMBL" id="FPBA01000001">
    <property type="protein sequence ID" value="SFT33792.1"/>
    <property type="molecule type" value="Genomic_DNA"/>
</dbReference>
<dbReference type="InterPro" id="IPR001764">
    <property type="entry name" value="Glyco_hydro_3_N"/>
</dbReference>
<comment type="similarity">
    <text evidence="2">Belongs to the glycosyl hydrolase 3 family.</text>
</comment>
<dbReference type="InterPro" id="IPR050226">
    <property type="entry name" value="NagZ_Beta-hexosaminidase"/>
</dbReference>
<dbReference type="PANTHER" id="PTHR30480:SF13">
    <property type="entry name" value="BETA-HEXOSAMINIDASE"/>
    <property type="match status" value="1"/>
</dbReference>
<feature type="compositionally biased region" description="Low complexity" evidence="6">
    <location>
        <begin position="122"/>
        <end position="141"/>
    </location>
</feature>
<evidence type="ECO:0000256" key="5">
    <source>
        <dbReference type="ARBA" id="ARBA00023295"/>
    </source>
</evidence>
<keyword evidence="4 8" id="KW-0378">Hydrolase</keyword>
<evidence type="ECO:0000259" key="7">
    <source>
        <dbReference type="Pfam" id="PF00933"/>
    </source>
</evidence>
<comment type="catalytic activity">
    <reaction evidence="1">
        <text>Hydrolysis of terminal non-reducing N-acetyl-D-hexosamine residues in N-acetyl-beta-D-hexosaminides.</text>
        <dbReference type="EC" id="3.2.1.52"/>
    </reaction>
</comment>
<keyword evidence="9" id="KW-1185">Reference proteome</keyword>
<dbReference type="Gene3D" id="3.20.20.300">
    <property type="entry name" value="Glycoside hydrolase, family 3, N-terminal domain"/>
    <property type="match status" value="1"/>
</dbReference>
<dbReference type="SUPFAM" id="SSF51445">
    <property type="entry name" value="(Trans)glycosidases"/>
    <property type="match status" value="1"/>
</dbReference>
<organism evidence="8 9">
    <name type="scientific">Geodermatophilus amargosae</name>
    <dbReference type="NCBI Taxonomy" id="1296565"/>
    <lineage>
        <taxon>Bacteria</taxon>
        <taxon>Bacillati</taxon>
        <taxon>Actinomycetota</taxon>
        <taxon>Actinomycetes</taxon>
        <taxon>Geodermatophilales</taxon>
        <taxon>Geodermatophilaceae</taxon>
        <taxon>Geodermatophilus</taxon>
    </lineage>
</organism>
<dbReference type="Pfam" id="PF00933">
    <property type="entry name" value="Glyco_hydro_3"/>
    <property type="match status" value="1"/>
</dbReference>
<feature type="compositionally biased region" description="Pro residues" evidence="6">
    <location>
        <begin position="142"/>
        <end position="160"/>
    </location>
</feature>
<dbReference type="GO" id="GO:0004563">
    <property type="term" value="F:beta-N-acetylhexosaminidase activity"/>
    <property type="evidence" value="ECO:0007669"/>
    <property type="project" value="UniProtKB-EC"/>
</dbReference>
<dbReference type="EC" id="3.2.1.52" evidence="3"/>
<evidence type="ECO:0000256" key="4">
    <source>
        <dbReference type="ARBA" id="ARBA00022801"/>
    </source>
</evidence>
<dbReference type="GO" id="GO:0009254">
    <property type="term" value="P:peptidoglycan turnover"/>
    <property type="evidence" value="ECO:0007669"/>
    <property type="project" value="TreeGrafter"/>
</dbReference>
<evidence type="ECO:0000256" key="6">
    <source>
        <dbReference type="SAM" id="MobiDB-lite"/>
    </source>
</evidence>
<protein>
    <recommendedName>
        <fullName evidence="3">beta-N-acetylhexosaminidase</fullName>
        <ecNumber evidence="3">3.2.1.52</ecNumber>
    </recommendedName>
</protein>
<evidence type="ECO:0000313" key="9">
    <source>
        <dbReference type="Proteomes" id="UP000199546"/>
    </source>
</evidence>
<dbReference type="InterPro" id="IPR036962">
    <property type="entry name" value="Glyco_hydro_3_N_sf"/>
</dbReference>